<comment type="pathway">
    <text evidence="5 6">Cofactor biosynthesis; NAD(+) biosynthesis; quinolinate from L-kynurenine: step 2/3.</text>
</comment>
<comment type="subcellular location">
    <subcellularLocation>
        <location evidence="5 6">Cytoplasm</location>
    </subcellularLocation>
</comment>
<dbReference type="GO" id="GO:0005737">
    <property type="term" value="C:cytoplasm"/>
    <property type="evidence" value="ECO:0007669"/>
    <property type="project" value="UniProtKB-SubCell"/>
</dbReference>
<dbReference type="InterPro" id="IPR010111">
    <property type="entry name" value="Kynureninase"/>
</dbReference>
<feature type="binding site" evidence="5">
    <location>
        <position position="353"/>
    </location>
    <ligand>
        <name>pyridoxal 5'-phosphate</name>
        <dbReference type="ChEBI" id="CHEBI:597326"/>
    </ligand>
</feature>
<evidence type="ECO:0000313" key="9">
    <source>
        <dbReference type="Proteomes" id="UP000799421"/>
    </source>
</evidence>
<dbReference type="GO" id="GO:0030429">
    <property type="term" value="F:kynureninase activity"/>
    <property type="evidence" value="ECO:0007669"/>
    <property type="project" value="UniProtKB-UniRule"/>
</dbReference>
<comment type="cofactor">
    <cofactor evidence="5 6">
        <name>pyridoxal 5'-phosphate</name>
        <dbReference type="ChEBI" id="CHEBI:597326"/>
    </cofactor>
</comment>
<feature type="binding site" evidence="5">
    <location>
        <position position="181"/>
    </location>
    <ligand>
        <name>pyridoxal 5'-phosphate</name>
        <dbReference type="ChEBI" id="CHEBI:597326"/>
    </ligand>
</feature>
<evidence type="ECO:0000256" key="2">
    <source>
        <dbReference type="ARBA" id="ARBA00022642"/>
    </source>
</evidence>
<evidence type="ECO:0000256" key="3">
    <source>
        <dbReference type="ARBA" id="ARBA00022801"/>
    </source>
</evidence>
<comment type="catalytic activity">
    <reaction evidence="6">
        <text>3-hydroxy-L-kynurenine + H2O = 3-hydroxyanthranilate + L-alanine + H(+)</text>
        <dbReference type="Rhea" id="RHEA:25143"/>
        <dbReference type="ChEBI" id="CHEBI:15377"/>
        <dbReference type="ChEBI" id="CHEBI:15378"/>
        <dbReference type="ChEBI" id="CHEBI:36559"/>
        <dbReference type="ChEBI" id="CHEBI:57972"/>
        <dbReference type="ChEBI" id="CHEBI:58125"/>
        <dbReference type="EC" id="3.7.1.3"/>
    </reaction>
</comment>
<evidence type="ECO:0000256" key="4">
    <source>
        <dbReference type="ARBA" id="ARBA00022898"/>
    </source>
</evidence>
<feature type="region of interest" description="Disordered" evidence="7">
    <location>
        <begin position="87"/>
        <end position="112"/>
    </location>
</feature>
<keyword evidence="2 5" id="KW-0662">Pyridine nucleotide biosynthesis</keyword>
<protein>
    <recommendedName>
        <fullName evidence="5 6">Kynureninase</fullName>
        <ecNumber evidence="5 6">3.7.1.3</ecNumber>
    </recommendedName>
    <alternativeName>
        <fullName evidence="5">Biosynthesis of nicotinic acid protein 5</fullName>
    </alternativeName>
    <alternativeName>
        <fullName evidence="5">L-kynurenine hydrolase</fullName>
    </alternativeName>
</protein>
<dbReference type="EMBL" id="MU006011">
    <property type="protein sequence ID" value="KAF2858376.1"/>
    <property type="molecule type" value="Genomic_DNA"/>
</dbReference>
<keyword evidence="1 5" id="KW-0963">Cytoplasm</keyword>
<feature type="binding site" evidence="5">
    <location>
        <begin position="209"/>
        <end position="212"/>
    </location>
    <ligand>
        <name>pyridoxal 5'-phosphate</name>
        <dbReference type="ChEBI" id="CHEBI:597326"/>
    </ligand>
</feature>
<dbReference type="PANTHER" id="PTHR14084:SF2">
    <property type="entry name" value="KYNURENINASE 2"/>
    <property type="match status" value="1"/>
</dbReference>
<feature type="modified residue" description="N6-(pyridoxal phosphate)lysine" evidence="5">
    <location>
        <position position="321"/>
    </location>
</feature>
<dbReference type="SUPFAM" id="SSF53383">
    <property type="entry name" value="PLP-dependent transferases"/>
    <property type="match status" value="1"/>
</dbReference>
<dbReference type="UniPathway" id="UPA00334">
    <property type="reaction ID" value="UER00455"/>
</dbReference>
<dbReference type="FunFam" id="3.40.640.10:FF:000031">
    <property type="entry name" value="Kynureninase"/>
    <property type="match status" value="1"/>
</dbReference>
<dbReference type="Gene3D" id="3.40.640.10">
    <property type="entry name" value="Type I PLP-dependent aspartate aminotransferase-like (Major domain)"/>
    <property type="match status" value="1"/>
</dbReference>
<dbReference type="Proteomes" id="UP000799421">
    <property type="component" value="Unassembled WGS sequence"/>
</dbReference>
<keyword evidence="4 5" id="KW-0663">Pyridoxal phosphate</keyword>
<dbReference type="NCBIfam" id="TIGR01814">
    <property type="entry name" value="kynureninase"/>
    <property type="match status" value="1"/>
</dbReference>
<dbReference type="PIRSF" id="PIRSF038800">
    <property type="entry name" value="KYNU"/>
    <property type="match status" value="1"/>
</dbReference>
<dbReference type="GO" id="GO:0043420">
    <property type="term" value="P:anthranilate metabolic process"/>
    <property type="evidence" value="ECO:0007669"/>
    <property type="project" value="UniProtKB-UniRule"/>
</dbReference>
<dbReference type="GO" id="GO:0030170">
    <property type="term" value="F:pyridoxal phosphate binding"/>
    <property type="evidence" value="ECO:0007669"/>
    <property type="project" value="UniProtKB-UniRule"/>
</dbReference>
<feature type="binding site" evidence="5">
    <location>
        <position position="381"/>
    </location>
    <ligand>
        <name>pyridoxal 5'-phosphate</name>
        <dbReference type="ChEBI" id="CHEBI:597326"/>
    </ligand>
</feature>
<accession>A0A6A7BSS5</accession>
<comment type="function">
    <text evidence="5 6">Catalyzes the cleavage of L-kynurenine (L-Kyn) and L-3-hydroxykynurenine (L-3OHKyn) into anthranilic acid (AA) and 3-hydroxyanthranilic acid (3-OHAA), respectively.</text>
</comment>
<dbReference type="GO" id="GO:0097053">
    <property type="term" value="P:L-kynurenine catabolic process"/>
    <property type="evidence" value="ECO:0007669"/>
    <property type="project" value="UniProtKB-UniRule"/>
</dbReference>
<name>A0A6A7BSS5_9PEZI</name>
<feature type="binding site" evidence="5">
    <location>
        <position position="298"/>
    </location>
    <ligand>
        <name>pyridoxal 5'-phosphate</name>
        <dbReference type="ChEBI" id="CHEBI:597326"/>
    </ligand>
</feature>
<evidence type="ECO:0000256" key="7">
    <source>
        <dbReference type="SAM" id="MobiDB-lite"/>
    </source>
</evidence>
<comment type="subunit">
    <text evidence="5 6">Homodimer.</text>
</comment>
<dbReference type="HAMAP" id="MF_01970">
    <property type="entry name" value="Kynureninase"/>
    <property type="match status" value="1"/>
</dbReference>
<proteinExistence type="inferred from homology"/>
<dbReference type="Gene3D" id="3.90.1150.10">
    <property type="entry name" value="Aspartate Aminotransferase, domain 1"/>
    <property type="match status" value="1"/>
</dbReference>
<evidence type="ECO:0000313" key="8">
    <source>
        <dbReference type="EMBL" id="KAF2858376.1"/>
    </source>
</evidence>
<dbReference type="Pfam" id="PF22580">
    <property type="entry name" value="KYNU_C"/>
    <property type="match status" value="1"/>
</dbReference>
<keyword evidence="3 5" id="KW-0378">Hydrolase</keyword>
<sequence>MQVPEQANGDAMDVTYPDDSSDESHVVPETANAEIAEITARLRRGEPAGWPERGQRCSYSRELDALDPLRHLRKQFLIPSTDSYNKTKLEDTVPDDFTGSESEERSATYLSGNSLGVQPKAVRRYIDNQLETWASIGVHGHSRLMENSPLMPWLDMAERCSRQTAPLVGAQPHEIIYMNSLSVNLHLMMFSFYKPEGRKTKILCEWRPFPSDFYVIESQLRIRGMENITDHIITVRPVNEDSYLSTADILQKIEANSGELALILLPGVQYYTGQVLDMARITAFARNRRIPIGWDLAHAVGNVELSLHDWDVDFACWCSYKYLNAGPGAISGVFVHDRHGQVQPRYRPRLTGWYGHERSTRFDMDNIFRPTPGAAGYQISNPSAMDLAILSAALTAFEHTSMKALRDKSLLLTSYTEHLLELTLAKCPQPYPPFRIITPRDARERGAQLSLLFHHDWFDVTAECLERHSIACDKRKPNVIRVAPVALYNNFKEVDYFVNVVALALGSRFPS</sequence>
<evidence type="ECO:0000256" key="6">
    <source>
        <dbReference type="PIRNR" id="PIRNR038800"/>
    </source>
</evidence>
<feature type="binding site" evidence="5">
    <location>
        <position position="182"/>
    </location>
    <ligand>
        <name>pyridoxal 5'-phosphate</name>
        <dbReference type="ChEBI" id="CHEBI:597326"/>
    </ligand>
</feature>
<comment type="pathway">
    <text evidence="5 6">Amino-acid degradation; L-kynurenine degradation; L-alanine and anthranilate from L-kynurenine: step 1/1.</text>
</comment>
<comment type="caution">
    <text evidence="5">Lacks conserved residue(s) required for the propagation of feature annotation.</text>
</comment>
<dbReference type="GO" id="GO:0034354">
    <property type="term" value="P:'de novo' NAD+ biosynthetic process from L-tryptophan"/>
    <property type="evidence" value="ECO:0007669"/>
    <property type="project" value="UniProtKB-UniRule"/>
</dbReference>
<dbReference type="OrthoDB" id="5978656at2759"/>
<comment type="similarity">
    <text evidence="5 6">Belongs to the kynureninase family.</text>
</comment>
<keyword evidence="9" id="KW-1185">Reference proteome</keyword>
<evidence type="ECO:0000256" key="1">
    <source>
        <dbReference type="ARBA" id="ARBA00022490"/>
    </source>
</evidence>
<gene>
    <name evidence="5" type="primary">BNA5</name>
    <name evidence="8" type="ORF">K470DRAFT_259878</name>
</gene>
<organism evidence="8 9">
    <name type="scientific">Piedraia hortae CBS 480.64</name>
    <dbReference type="NCBI Taxonomy" id="1314780"/>
    <lineage>
        <taxon>Eukaryota</taxon>
        <taxon>Fungi</taxon>
        <taxon>Dikarya</taxon>
        <taxon>Ascomycota</taxon>
        <taxon>Pezizomycotina</taxon>
        <taxon>Dothideomycetes</taxon>
        <taxon>Dothideomycetidae</taxon>
        <taxon>Capnodiales</taxon>
        <taxon>Piedraiaceae</taxon>
        <taxon>Piedraia</taxon>
    </lineage>
</organism>
<dbReference type="InterPro" id="IPR015422">
    <property type="entry name" value="PyrdxlP-dep_Trfase_small"/>
</dbReference>
<comment type="catalytic activity">
    <reaction evidence="5 6">
        <text>L-kynurenine + H2O = anthranilate + L-alanine + H(+)</text>
        <dbReference type="Rhea" id="RHEA:16813"/>
        <dbReference type="ChEBI" id="CHEBI:15377"/>
        <dbReference type="ChEBI" id="CHEBI:15378"/>
        <dbReference type="ChEBI" id="CHEBI:16567"/>
        <dbReference type="ChEBI" id="CHEBI:57959"/>
        <dbReference type="ChEBI" id="CHEBI:57972"/>
        <dbReference type="EC" id="3.7.1.3"/>
    </reaction>
</comment>
<dbReference type="GO" id="GO:0019441">
    <property type="term" value="P:L-tryptophan catabolic process to kynurenine"/>
    <property type="evidence" value="ECO:0007669"/>
    <property type="project" value="TreeGrafter"/>
</dbReference>
<evidence type="ECO:0000256" key="5">
    <source>
        <dbReference type="HAMAP-Rule" id="MF_03017"/>
    </source>
</evidence>
<dbReference type="AlphaFoldDB" id="A0A6A7BSS5"/>
<feature type="region of interest" description="Disordered" evidence="7">
    <location>
        <begin position="1"/>
        <end position="26"/>
    </location>
</feature>
<dbReference type="InterPro" id="IPR015424">
    <property type="entry name" value="PyrdxlP-dep_Trfase"/>
</dbReference>
<reference evidence="8" key="1">
    <citation type="journal article" date="2020" name="Stud. Mycol.">
        <title>101 Dothideomycetes genomes: a test case for predicting lifestyles and emergence of pathogens.</title>
        <authorList>
            <person name="Haridas S."/>
            <person name="Albert R."/>
            <person name="Binder M."/>
            <person name="Bloem J."/>
            <person name="Labutti K."/>
            <person name="Salamov A."/>
            <person name="Andreopoulos B."/>
            <person name="Baker S."/>
            <person name="Barry K."/>
            <person name="Bills G."/>
            <person name="Bluhm B."/>
            <person name="Cannon C."/>
            <person name="Castanera R."/>
            <person name="Culley D."/>
            <person name="Daum C."/>
            <person name="Ezra D."/>
            <person name="Gonzalez J."/>
            <person name="Henrissat B."/>
            <person name="Kuo A."/>
            <person name="Liang C."/>
            <person name="Lipzen A."/>
            <person name="Lutzoni F."/>
            <person name="Magnuson J."/>
            <person name="Mondo S."/>
            <person name="Nolan M."/>
            <person name="Ohm R."/>
            <person name="Pangilinan J."/>
            <person name="Park H.-J."/>
            <person name="Ramirez L."/>
            <person name="Alfaro M."/>
            <person name="Sun H."/>
            <person name="Tritt A."/>
            <person name="Yoshinaga Y."/>
            <person name="Zwiers L.-H."/>
            <person name="Turgeon B."/>
            <person name="Goodwin S."/>
            <person name="Spatafora J."/>
            <person name="Crous P."/>
            <person name="Grigoriev I."/>
        </authorList>
    </citation>
    <scope>NUCLEOTIDE SEQUENCE</scope>
    <source>
        <strain evidence="8">CBS 480.64</strain>
    </source>
</reference>
<dbReference type="InterPro" id="IPR015421">
    <property type="entry name" value="PyrdxlP-dep_Trfase_major"/>
</dbReference>
<feature type="binding site" evidence="5">
    <location>
        <position position="320"/>
    </location>
    <ligand>
        <name>pyridoxal 5'-phosphate</name>
        <dbReference type="ChEBI" id="CHEBI:597326"/>
    </ligand>
</feature>
<dbReference type="PANTHER" id="PTHR14084">
    <property type="entry name" value="KYNURENINASE"/>
    <property type="match status" value="1"/>
</dbReference>
<dbReference type="UniPathway" id="UPA00253">
    <property type="reaction ID" value="UER00329"/>
</dbReference>
<dbReference type="EC" id="3.7.1.3" evidence="5 6"/>
<dbReference type="GO" id="GO:0019805">
    <property type="term" value="P:quinolinate biosynthetic process"/>
    <property type="evidence" value="ECO:0007669"/>
    <property type="project" value="UniProtKB-UniRule"/>
</dbReference>
<feature type="binding site" evidence="5">
    <location>
        <position position="295"/>
    </location>
    <ligand>
        <name>pyridoxal 5'-phosphate</name>
        <dbReference type="ChEBI" id="CHEBI:597326"/>
    </ligand>
</feature>